<evidence type="ECO:0000259" key="2">
    <source>
        <dbReference type="PROSITE" id="PS50883"/>
    </source>
</evidence>
<dbReference type="EC" id="3.1.4.52" evidence="4"/>
<feature type="transmembrane region" description="Helical" evidence="1">
    <location>
        <begin position="151"/>
        <end position="169"/>
    </location>
</feature>
<dbReference type="Gene3D" id="3.30.450.40">
    <property type="match status" value="1"/>
</dbReference>
<dbReference type="PROSITE" id="PS50887">
    <property type="entry name" value="GGDEF"/>
    <property type="match status" value="1"/>
</dbReference>
<dbReference type="SMART" id="SM00052">
    <property type="entry name" value="EAL"/>
    <property type="match status" value="1"/>
</dbReference>
<dbReference type="SMART" id="SM00267">
    <property type="entry name" value="GGDEF"/>
    <property type="match status" value="1"/>
</dbReference>
<dbReference type="InterPro" id="IPR001633">
    <property type="entry name" value="EAL_dom"/>
</dbReference>
<dbReference type="InterPro" id="IPR050706">
    <property type="entry name" value="Cyclic-di-GMP_PDE-like"/>
</dbReference>
<evidence type="ECO:0000313" key="5">
    <source>
        <dbReference type="Proteomes" id="UP000095651"/>
    </source>
</evidence>
<dbReference type="SUPFAM" id="SSF55073">
    <property type="entry name" value="Nucleotide cyclase"/>
    <property type="match status" value="1"/>
</dbReference>
<reference evidence="4 5" key="1">
    <citation type="submission" date="2015-09" db="EMBL/GenBank/DDBJ databases">
        <authorList>
            <consortium name="Pathogen Informatics"/>
        </authorList>
    </citation>
    <scope>NUCLEOTIDE SEQUENCE [LARGE SCALE GENOMIC DNA]</scope>
    <source>
        <strain evidence="4 5">2789STDY5608850</strain>
    </source>
</reference>
<evidence type="ECO:0000313" key="4">
    <source>
        <dbReference type="EMBL" id="CUO96485.1"/>
    </source>
</evidence>
<dbReference type="GO" id="GO:0071111">
    <property type="term" value="F:cyclic-guanylate-specific phosphodiesterase activity"/>
    <property type="evidence" value="ECO:0007669"/>
    <property type="project" value="UniProtKB-EC"/>
</dbReference>
<keyword evidence="1" id="KW-0472">Membrane</keyword>
<dbReference type="NCBIfam" id="TIGR00254">
    <property type="entry name" value="GGDEF"/>
    <property type="match status" value="1"/>
</dbReference>
<evidence type="ECO:0000259" key="3">
    <source>
        <dbReference type="PROSITE" id="PS50887"/>
    </source>
</evidence>
<keyword evidence="1" id="KW-0812">Transmembrane</keyword>
<keyword evidence="1" id="KW-1133">Transmembrane helix</keyword>
<dbReference type="CDD" id="cd01949">
    <property type="entry name" value="GGDEF"/>
    <property type="match status" value="1"/>
</dbReference>
<organism evidence="4 5">
    <name type="scientific">Hungatella hathewayi</name>
    <dbReference type="NCBI Taxonomy" id="154046"/>
    <lineage>
        <taxon>Bacteria</taxon>
        <taxon>Bacillati</taxon>
        <taxon>Bacillota</taxon>
        <taxon>Clostridia</taxon>
        <taxon>Lachnospirales</taxon>
        <taxon>Lachnospiraceae</taxon>
        <taxon>Hungatella</taxon>
    </lineage>
</organism>
<dbReference type="InterPro" id="IPR043128">
    <property type="entry name" value="Rev_trsase/Diguanyl_cyclase"/>
</dbReference>
<dbReference type="EMBL" id="CYZE01000015">
    <property type="protein sequence ID" value="CUO96485.1"/>
    <property type="molecule type" value="Genomic_DNA"/>
</dbReference>
<feature type="domain" description="GGDEF" evidence="3">
    <location>
        <begin position="514"/>
        <end position="639"/>
    </location>
</feature>
<feature type="domain" description="EAL" evidence="2">
    <location>
        <begin position="648"/>
        <end position="902"/>
    </location>
</feature>
<dbReference type="SMART" id="SM00065">
    <property type="entry name" value="GAF"/>
    <property type="match status" value="1"/>
</dbReference>
<protein>
    <submittedName>
        <fullName evidence="4">Signaling protein</fullName>
        <ecNumber evidence="4">3.1.4.52</ecNumber>
    </submittedName>
</protein>
<dbReference type="PANTHER" id="PTHR33121:SF70">
    <property type="entry name" value="SIGNALING PROTEIN YKOW"/>
    <property type="match status" value="1"/>
</dbReference>
<dbReference type="Gene3D" id="3.20.20.450">
    <property type="entry name" value="EAL domain"/>
    <property type="match status" value="1"/>
</dbReference>
<accession>A0A174JH22</accession>
<dbReference type="SUPFAM" id="SSF55781">
    <property type="entry name" value="GAF domain-like"/>
    <property type="match status" value="1"/>
</dbReference>
<gene>
    <name evidence="4" type="primary">gmr_10</name>
    <name evidence="4" type="ORF">ERS852407_04549</name>
</gene>
<name>A0A174JH22_9FIRM</name>
<dbReference type="Gene3D" id="3.30.70.270">
    <property type="match status" value="1"/>
</dbReference>
<dbReference type="InterPro" id="IPR035919">
    <property type="entry name" value="EAL_sf"/>
</dbReference>
<dbReference type="Pfam" id="PF00563">
    <property type="entry name" value="EAL"/>
    <property type="match status" value="1"/>
</dbReference>
<dbReference type="InterPro" id="IPR029787">
    <property type="entry name" value="Nucleotide_cyclase"/>
</dbReference>
<dbReference type="CDD" id="cd01948">
    <property type="entry name" value="EAL"/>
    <property type="match status" value="1"/>
</dbReference>
<dbReference type="InterPro" id="IPR029016">
    <property type="entry name" value="GAF-like_dom_sf"/>
</dbReference>
<sequence>MQKKIFPVILTAALVLSSIFSVLCLHNLQGNAKVINYAGIVRGATQRLVKEELNGIPNDLLIAKLDGILDELQSGNGRHGLIRMNSREFQDLILQMEADWSILKEEIYLVRAGGDAELLFEDSESYFDLADRAVLAAEQFSERRELLAEKSLLLLNCFFVLMIFFFYLYSSGQARRQKELQEIEAEDRKRKEHLSHMVDNLLGPMNEISELVYVSDLEDHTLLFVNKAGQETFHIDTMDGQKCYKVLQGFDSPCDFCTSPILKEGEIYTWEYTNPLTQRHYILKDRLIQWEGRAARMELAFDTTESEKEKIQLKLTLETNEMITECVQTLYQSEDVDTAIAQVLKHLGSFLSADRAYILYIRDGKMYNDYEWCSDGVESQQAMLQDLPLNLITRWLTYFDKKECVLIEDMEQIRESVPEEYQILHAQSITSLVAAPLEQDGTLIGYLGVDNPPPARIRNIAPLLQTLCYFLMLARSHSESKQLLTHLSYYDKLTDFYNRNKYIVDTGALAHSKQSVGIVYLDVNGLKDINDHYGHEFGDRVLIECAKRIKATFTQADFYRIGGDEFVIISPGITQEVFQNQVRELKAKFRNDSDCQAAIGSQWMESIENISRIIAAADAKMYENKKAFYRINPVSRRYRRCNDRLLQHLSDSETLKRELAENHFLVYFQPKISSENRLIVGCEALIRYTPQPGVLITPSEFLPLLEEFDTVSLIDFYVFRFVCSRLKAWQDQGRQIFPVSVNFSLRTLREAALSERLLAICNQFGIPAGYLEIEITEKVHNEENLNIKQLITELQNAGFTVTLDDFGTECANVVLMSEVSFDALNLDKSMVDHITTNSRNRAIVESISEVCLKLGIRMVAEGIESEEQFAVLRACGIDLFQGYLFSKPVPVEEFEQEYLGKQDTE</sequence>
<dbReference type="InterPro" id="IPR003018">
    <property type="entry name" value="GAF"/>
</dbReference>
<keyword evidence="4" id="KW-0378">Hydrolase</keyword>
<dbReference type="PANTHER" id="PTHR33121">
    <property type="entry name" value="CYCLIC DI-GMP PHOSPHODIESTERASE PDEF"/>
    <property type="match status" value="1"/>
</dbReference>
<dbReference type="AlphaFoldDB" id="A0A174JH22"/>
<dbReference type="RefSeq" id="WP_055658623.1">
    <property type="nucleotide sequence ID" value="NZ_CABIXC010000015.1"/>
</dbReference>
<dbReference type="Pfam" id="PF00990">
    <property type="entry name" value="GGDEF"/>
    <property type="match status" value="1"/>
</dbReference>
<proteinExistence type="predicted"/>
<dbReference type="Proteomes" id="UP000095651">
    <property type="component" value="Unassembled WGS sequence"/>
</dbReference>
<dbReference type="PROSITE" id="PS50883">
    <property type="entry name" value="EAL"/>
    <property type="match status" value="1"/>
</dbReference>
<dbReference type="SUPFAM" id="SSF141868">
    <property type="entry name" value="EAL domain-like"/>
    <property type="match status" value="1"/>
</dbReference>
<evidence type="ECO:0000256" key="1">
    <source>
        <dbReference type="SAM" id="Phobius"/>
    </source>
</evidence>
<dbReference type="InterPro" id="IPR000160">
    <property type="entry name" value="GGDEF_dom"/>
</dbReference>
<dbReference type="Pfam" id="PF01590">
    <property type="entry name" value="GAF"/>
    <property type="match status" value="1"/>
</dbReference>